<feature type="compositionally biased region" description="Basic residues" evidence="6">
    <location>
        <begin position="131"/>
        <end position="149"/>
    </location>
</feature>
<dbReference type="OrthoDB" id="661148at2759"/>
<evidence type="ECO:0000256" key="2">
    <source>
        <dbReference type="ARBA" id="ARBA00022771"/>
    </source>
</evidence>
<dbReference type="SMART" id="SM00291">
    <property type="entry name" value="ZnF_ZZ"/>
    <property type="match status" value="1"/>
</dbReference>
<feature type="compositionally biased region" description="Basic and acidic residues" evidence="6">
    <location>
        <begin position="285"/>
        <end position="299"/>
    </location>
</feature>
<feature type="compositionally biased region" description="Polar residues" evidence="6">
    <location>
        <begin position="550"/>
        <end position="572"/>
    </location>
</feature>
<evidence type="ECO:0000313" key="8">
    <source>
        <dbReference type="EMBL" id="CCI45746.1"/>
    </source>
</evidence>
<dbReference type="PROSITE" id="PS50135">
    <property type="entry name" value="ZF_ZZ_2"/>
    <property type="match status" value="1"/>
</dbReference>
<feature type="region of interest" description="Disordered" evidence="6">
    <location>
        <begin position="277"/>
        <end position="325"/>
    </location>
</feature>
<dbReference type="InterPro" id="IPR043145">
    <property type="entry name" value="Znf_ZZ_sf"/>
</dbReference>
<dbReference type="InParanoid" id="A0A024GFU3"/>
<feature type="region of interest" description="Disordered" evidence="6">
    <location>
        <begin position="131"/>
        <end position="204"/>
    </location>
</feature>
<dbReference type="Gene3D" id="3.30.60.90">
    <property type="match status" value="1"/>
</dbReference>
<dbReference type="GO" id="GO:0008270">
    <property type="term" value="F:zinc ion binding"/>
    <property type="evidence" value="ECO:0007669"/>
    <property type="project" value="UniProtKB-KW"/>
</dbReference>
<evidence type="ECO:0000256" key="5">
    <source>
        <dbReference type="SAM" id="Coils"/>
    </source>
</evidence>
<accession>A0A024GFU3</accession>
<feature type="domain" description="ZZ-type" evidence="7">
    <location>
        <begin position="622"/>
        <end position="677"/>
    </location>
</feature>
<keyword evidence="3" id="KW-0862">Zinc</keyword>
<dbReference type="STRING" id="65357.A0A024GFU3"/>
<organism evidence="8 9">
    <name type="scientific">Albugo candida</name>
    <dbReference type="NCBI Taxonomy" id="65357"/>
    <lineage>
        <taxon>Eukaryota</taxon>
        <taxon>Sar</taxon>
        <taxon>Stramenopiles</taxon>
        <taxon>Oomycota</taxon>
        <taxon>Peronosporomycetes</taxon>
        <taxon>Albuginales</taxon>
        <taxon>Albuginaceae</taxon>
        <taxon>Albugo</taxon>
    </lineage>
</organism>
<proteinExistence type="predicted"/>
<evidence type="ECO:0000256" key="3">
    <source>
        <dbReference type="ARBA" id="ARBA00022833"/>
    </source>
</evidence>
<evidence type="ECO:0000256" key="4">
    <source>
        <dbReference type="PROSITE-ProRule" id="PRU00228"/>
    </source>
</evidence>
<evidence type="ECO:0000259" key="7">
    <source>
        <dbReference type="PROSITE" id="PS50135"/>
    </source>
</evidence>
<evidence type="ECO:0000256" key="1">
    <source>
        <dbReference type="ARBA" id="ARBA00022723"/>
    </source>
</evidence>
<keyword evidence="9" id="KW-1185">Reference proteome</keyword>
<gene>
    <name evidence="8" type="ORF">BN9_066560</name>
</gene>
<dbReference type="AlphaFoldDB" id="A0A024GFU3"/>
<evidence type="ECO:0000313" key="9">
    <source>
        <dbReference type="Proteomes" id="UP000053237"/>
    </source>
</evidence>
<feature type="compositionally biased region" description="Basic and acidic residues" evidence="6">
    <location>
        <begin position="166"/>
        <end position="185"/>
    </location>
</feature>
<reference evidence="8 9" key="1">
    <citation type="submission" date="2012-05" db="EMBL/GenBank/DDBJ databases">
        <title>Recombination and specialization in a pathogen metapopulation.</title>
        <authorList>
            <person name="Gardiner A."/>
            <person name="Kemen E."/>
            <person name="Schultz-Larsen T."/>
            <person name="MacLean D."/>
            <person name="Van Oosterhout C."/>
            <person name="Jones J.D.G."/>
        </authorList>
    </citation>
    <scope>NUCLEOTIDE SEQUENCE [LARGE SCALE GENOMIC DNA]</scope>
    <source>
        <strain evidence="8 9">Ac Nc2</strain>
    </source>
</reference>
<comment type="caution">
    <text evidence="8">The sequence shown here is derived from an EMBL/GenBank/DDBJ whole genome shotgun (WGS) entry which is preliminary data.</text>
</comment>
<sequence length="902" mass="102221">MMEAESAKDPVRKSWDASDPFSYLNNNESQYIERQSTQEQLRVTQVDLGAKLGQLKIYETKYAHAKKEILRWKKKFDFVFRENELLSAENANIEASHKQIAYLQQEITFKEEECHALRELVTALEHAHKKARTALKHKNGSKSKSKLIVKKSGTESDNSKGTNKSNAEDMHSDSSDAMDNNEKESLISNGPEVSEEVDRKDSELSSLKSENAYLLSSLDQKMVQFQLKADQVNVQKNRIESLQVAQSEQQESFMQTLEQKQEEIAMLTAKLQNYESNSKVRKTLKSKESTSSEKSEKTTESLNEDADANITPPGTPPPLTERDFQSYLSHFPGGDDAPVDQIIQDWTPVTEVNPQSTSDVREEADIFFQSIPYESQAGARRILEPVLRQDMDTSDTEMQVIIRNVSSNCQNKFEDAILPALKTNKMYRVSYYTMRRRAVLTDVRIVLEKRDSNLFHRSNEGSTLDESQFGKNHVFLGPSLEDPSHLVPHTQRTLGPSTQAIFVSKPSIPFERNTLDSLLESDEEKRESNLEVTNVLNDQDDVGSVESLLNPHSDSENGSKTSNVNTQSDSGWSSDKNMLFHVSKNLRGRTKQLMGSVVAKGKQVVATAKMIQANANYGKYVHENSCCHYCRSCPIIGARYECTVCVGIEICGTCYGLGAHGLDNADELFYRVIELVVLRCSRLDRERTFLELLRFEICRNDLRKFQFSCNWIAGILNGKTSKELQARALEIPNIQRDTRKMFVPLLMRLVSDREDLEMKTEWELENDNAASVKSIRGNGSVCEGDGRFLETLRIWIADQYCTTNPFVERSISKYREQYDHSTFKSLPDPGSPRETTHTVQDNLEFSIEPSVTVDTIPSAYPSVKVHDISSNLLVEDPDSEERNTTLGAASTRTIVRKQSLKF</sequence>
<dbReference type="PROSITE" id="PS01357">
    <property type="entry name" value="ZF_ZZ_1"/>
    <property type="match status" value="1"/>
</dbReference>
<feature type="region of interest" description="Disordered" evidence="6">
    <location>
        <begin position="519"/>
        <end position="572"/>
    </location>
</feature>
<dbReference type="InterPro" id="IPR000433">
    <property type="entry name" value="Znf_ZZ"/>
</dbReference>
<evidence type="ECO:0000256" key="6">
    <source>
        <dbReference type="SAM" id="MobiDB-lite"/>
    </source>
</evidence>
<keyword evidence="2 4" id="KW-0863">Zinc-finger</keyword>
<dbReference type="EMBL" id="CAIX01000107">
    <property type="protein sequence ID" value="CCI45746.1"/>
    <property type="molecule type" value="Genomic_DNA"/>
</dbReference>
<protein>
    <recommendedName>
        <fullName evidence="7">ZZ-type domain-containing protein</fullName>
    </recommendedName>
</protein>
<dbReference type="Proteomes" id="UP000053237">
    <property type="component" value="Unassembled WGS sequence"/>
</dbReference>
<feature type="coiled-coil region" evidence="5">
    <location>
        <begin position="250"/>
        <end position="277"/>
    </location>
</feature>
<feature type="compositionally biased region" description="Basic and acidic residues" evidence="6">
    <location>
        <begin position="1"/>
        <end position="16"/>
    </location>
</feature>
<feature type="region of interest" description="Disordered" evidence="6">
    <location>
        <begin position="1"/>
        <end position="22"/>
    </location>
</feature>
<keyword evidence="5" id="KW-0175">Coiled coil</keyword>
<dbReference type="SUPFAM" id="SSF57850">
    <property type="entry name" value="RING/U-box"/>
    <property type="match status" value="1"/>
</dbReference>
<keyword evidence="1" id="KW-0479">Metal-binding</keyword>
<name>A0A024GFU3_9STRA</name>